<accession>A0AAE0ZDX7</accession>
<feature type="region of interest" description="Disordered" evidence="1">
    <location>
        <begin position="34"/>
        <end position="58"/>
    </location>
</feature>
<protein>
    <submittedName>
        <fullName evidence="2">Uncharacterized protein</fullName>
    </submittedName>
</protein>
<comment type="caution">
    <text evidence="2">The sequence shown here is derived from an EMBL/GenBank/DDBJ whole genome shotgun (WGS) entry which is preliminary data.</text>
</comment>
<evidence type="ECO:0000313" key="3">
    <source>
        <dbReference type="Proteomes" id="UP001283361"/>
    </source>
</evidence>
<sequence>MDRFSLVKYSNKLLSLSKSDNHYSPWRHSWKRPTSLSLHAEKPTDESDKAHCDLKRRSRRESVLPVGCGGVRIDPRMRTDS</sequence>
<dbReference type="AlphaFoldDB" id="A0AAE0ZDX7"/>
<evidence type="ECO:0000313" key="2">
    <source>
        <dbReference type="EMBL" id="KAK3767136.1"/>
    </source>
</evidence>
<feature type="compositionally biased region" description="Basic and acidic residues" evidence="1">
    <location>
        <begin position="39"/>
        <end position="55"/>
    </location>
</feature>
<gene>
    <name evidence="2" type="ORF">RRG08_018008</name>
</gene>
<name>A0AAE0ZDX7_9GAST</name>
<evidence type="ECO:0000256" key="1">
    <source>
        <dbReference type="SAM" id="MobiDB-lite"/>
    </source>
</evidence>
<proteinExistence type="predicted"/>
<keyword evidence="3" id="KW-1185">Reference proteome</keyword>
<reference evidence="2" key="1">
    <citation type="journal article" date="2023" name="G3 (Bethesda)">
        <title>A reference genome for the long-term kleptoplast-retaining sea slug Elysia crispata morphotype clarki.</title>
        <authorList>
            <person name="Eastman K.E."/>
            <person name="Pendleton A.L."/>
            <person name="Shaikh M.A."/>
            <person name="Suttiyut T."/>
            <person name="Ogas R."/>
            <person name="Tomko P."/>
            <person name="Gavelis G."/>
            <person name="Widhalm J.R."/>
            <person name="Wisecaver J.H."/>
        </authorList>
    </citation>
    <scope>NUCLEOTIDE SEQUENCE</scope>
    <source>
        <strain evidence="2">ECLA1</strain>
    </source>
</reference>
<dbReference type="Proteomes" id="UP001283361">
    <property type="component" value="Unassembled WGS sequence"/>
</dbReference>
<organism evidence="2 3">
    <name type="scientific">Elysia crispata</name>
    <name type="common">lettuce slug</name>
    <dbReference type="NCBI Taxonomy" id="231223"/>
    <lineage>
        <taxon>Eukaryota</taxon>
        <taxon>Metazoa</taxon>
        <taxon>Spiralia</taxon>
        <taxon>Lophotrochozoa</taxon>
        <taxon>Mollusca</taxon>
        <taxon>Gastropoda</taxon>
        <taxon>Heterobranchia</taxon>
        <taxon>Euthyneura</taxon>
        <taxon>Panpulmonata</taxon>
        <taxon>Sacoglossa</taxon>
        <taxon>Placobranchoidea</taxon>
        <taxon>Plakobranchidae</taxon>
        <taxon>Elysia</taxon>
    </lineage>
</organism>
<dbReference type="EMBL" id="JAWDGP010004170">
    <property type="protein sequence ID" value="KAK3767136.1"/>
    <property type="molecule type" value="Genomic_DNA"/>
</dbReference>